<sequence>MRYLPPHSEKNEIPILYRMCVGGRRKRECRIMTTANLRVVDALDPGADRTSKLQTVPVSIHFVDLRTLHGRLEQVVCRRYVRKHCRREESARCWRRQLGSALRGWRRC</sequence>
<comment type="caution">
    <text evidence="1">The sequence shown here is derived from an EMBL/GenBank/DDBJ whole genome shotgun (WGS) entry which is preliminary data.</text>
</comment>
<dbReference type="EMBL" id="BDGG01000002">
    <property type="protein sequence ID" value="GAU93490.1"/>
    <property type="molecule type" value="Genomic_DNA"/>
</dbReference>
<name>A0A1D1UY11_RAMVA</name>
<reference evidence="1 2" key="1">
    <citation type="journal article" date="2016" name="Nat. Commun.">
        <title>Extremotolerant tardigrade genome and improved radiotolerance of human cultured cells by tardigrade-unique protein.</title>
        <authorList>
            <person name="Hashimoto T."/>
            <person name="Horikawa D.D."/>
            <person name="Saito Y."/>
            <person name="Kuwahara H."/>
            <person name="Kozuka-Hata H."/>
            <person name="Shin-I T."/>
            <person name="Minakuchi Y."/>
            <person name="Ohishi K."/>
            <person name="Motoyama A."/>
            <person name="Aizu T."/>
            <person name="Enomoto A."/>
            <person name="Kondo K."/>
            <person name="Tanaka S."/>
            <person name="Hara Y."/>
            <person name="Koshikawa S."/>
            <person name="Sagara H."/>
            <person name="Miura T."/>
            <person name="Yokobori S."/>
            <person name="Miyagawa K."/>
            <person name="Suzuki Y."/>
            <person name="Kubo T."/>
            <person name="Oyama M."/>
            <person name="Kohara Y."/>
            <person name="Fujiyama A."/>
            <person name="Arakawa K."/>
            <person name="Katayama T."/>
            <person name="Toyoda A."/>
            <person name="Kunieda T."/>
        </authorList>
    </citation>
    <scope>NUCLEOTIDE SEQUENCE [LARGE SCALE GENOMIC DNA]</scope>
    <source>
        <strain evidence="1 2">YOKOZUNA-1</strain>
    </source>
</reference>
<accession>A0A1D1UY11</accession>
<dbReference type="AlphaFoldDB" id="A0A1D1UY11"/>
<evidence type="ECO:0000313" key="2">
    <source>
        <dbReference type="Proteomes" id="UP000186922"/>
    </source>
</evidence>
<proteinExistence type="predicted"/>
<gene>
    <name evidence="1" type="primary">RvY_05424</name>
    <name evidence="1" type="synonym">RvY_05424.2</name>
    <name evidence="1" type="ORF">RvY_05424-2</name>
</gene>
<dbReference type="Proteomes" id="UP000186922">
    <property type="component" value="Unassembled WGS sequence"/>
</dbReference>
<protein>
    <submittedName>
        <fullName evidence="1">Uncharacterized protein</fullName>
    </submittedName>
</protein>
<keyword evidence="2" id="KW-1185">Reference proteome</keyword>
<evidence type="ECO:0000313" key="1">
    <source>
        <dbReference type="EMBL" id="GAU93490.1"/>
    </source>
</evidence>
<organism evidence="1 2">
    <name type="scientific">Ramazzottius varieornatus</name>
    <name type="common">Water bear</name>
    <name type="synonym">Tardigrade</name>
    <dbReference type="NCBI Taxonomy" id="947166"/>
    <lineage>
        <taxon>Eukaryota</taxon>
        <taxon>Metazoa</taxon>
        <taxon>Ecdysozoa</taxon>
        <taxon>Tardigrada</taxon>
        <taxon>Eutardigrada</taxon>
        <taxon>Parachela</taxon>
        <taxon>Hypsibioidea</taxon>
        <taxon>Ramazzottiidae</taxon>
        <taxon>Ramazzottius</taxon>
    </lineage>
</organism>